<gene>
    <name evidence="2" type="ORF">CL944_00645</name>
</gene>
<sequence length="252" mass="27959">MFIEKPAFPVSVDLSEAGEKVSNLLKRRHWIAFTFSSTILVYVPYYFYSYDIVEETEKKTNHVSSGSKAFNAFNKEFDAEVADLASLEDVSRSNEVSEEDAPRVLSPKINESEAKDIILVKTASLAGTSKKNVMISGLELLYVPFWIVKANVKLGVDEKHELGLRINATTGNIVNEASVPFKEKGFSELTSEALDDLSKPSEWINYSVELASKLSKGFKGKSDNSLNLSNPDVKILVLAIIAIIVIIWVAYL</sequence>
<organism evidence="2 3">
    <name type="scientific">Candidatus Iainarchaeum sp</name>
    <dbReference type="NCBI Taxonomy" id="3101447"/>
    <lineage>
        <taxon>Archaea</taxon>
        <taxon>Candidatus Iainarchaeota</taxon>
        <taxon>Candidatus Iainarchaeia</taxon>
        <taxon>Candidatus Iainarchaeales</taxon>
        <taxon>Candidatus Iainarchaeaceae</taxon>
        <taxon>Candidatus Iainarchaeum</taxon>
    </lineage>
</organism>
<keyword evidence="1" id="KW-1133">Transmembrane helix</keyword>
<feature type="transmembrane region" description="Helical" evidence="1">
    <location>
        <begin position="30"/>
        <end position="48"/>
    </location>
</feature>
<comment type="caution">
    <text evidence="2">The sequence shown here is derived from an EMBL/GenBank/DDBJ whole genome shotgun (WGS) entry which is preliminary data.</text>
</comment>
<reference evidence="3" key="1">
    <citation type="submission" date="2017-09" db="EMBL/GenBank/DDBJ databases">
        <title>The Reconstruction of 2,631 Draft Metagenome-Assembled Genomes from the Global Oceans.</title>
        <authorList>
            <person name="Tully B.J."/>
            <person name="Graham E.D."/>
            <person name="Heidelberg J.F."/>
        </authorList>
    </citation>
    <scope>NUCLEOTIDE SEQUENCE [LARGE SCALE GENOMIC DNA]</scope>
</reference>
<dbReference type="AlphaFoldDB" id="A0A2D6LP46"/>
<dbReference type="EMBL" id="NZBD01000004">
    <property type="protein sequence ID" value="MAG17963.1"/>
    <property type="molecule type" value="Genomic_DNA"/>
</dbReference>
<proteinExistence type="predicted"/>
<protein>
    <submittedName>
        <fullName evidence="2">Uncharacterized protein</fullName>
    </submittedName>
</protein>
<feature type="transmembrane region" description="Helical" evidence="1">
    <location>
        <begin position="233"/>
        <end position="251"/>
    </location>
</feature>
<keyword evidence="1" id="KW-0472">Membrane</keyword>
<dbReference type="Proteomes" id="UP000226712">
    <property type="component" value="Unassembled WGS sequence"/>
</dbReference>
<evidence type="ECO:0000313" key="2">
    <source>
        <dbReference type="EMBL" id="MAG17963.1"/>
    </source>
</evidence>
<keyword evidence="1" id="KW-0812">Transmembrane</keyword>
<evidence type="ECO:0000256" key="1">
    <source>
        <dbReference type="SAM" id="Phobius"/>
    </source>
</evidence>
<evidence type="ECO:0000313" key="3">
    <source>
        <dbReference type="Proteomes" id="UP000226712"/>
    </source>
</evidence>
<name>A0A2D6LP46_9ARCH</name>
<accession>A0A2D6LP46</accession>